<dbReference type="EMBL" id="BSDZ01000017">
    <property type="protein sequence ID" value="GLI63974.1"/>
    <property type="molecule type" value="Genomic_DNA"/>
</dbReference>
<comment type="similarity">
    <text evidence="2">Belongs to the Tom7 family.</text>
</comment>
<evidence type="ECO:0000313" key="11">
    <source>
        <dbReference type="Proteomes" id="UP001165090"/>
    </source>
</evidence>
<reference evidence="10 11" key="1">
    <citation type="journal article" date="2023" name="IScience">
        <title>Expanded male sex-determining region conserved during the evolution of homothallism in the green alga Volvox.</title>
        <authorList>
            <person name="Yamamoto K."/>
            <person name="Matsuzaki R."/>
            <person name="Mahakham W."/>
            <person name="Heman W."/>
            <person name="Sekimoto H."/>
            <person name="Kawachi M."/>
            <person name="Minakuchi Y."/>
            <person name="Toyoda A."/>
            <person name="Nozaki H."/>
        </authorList>
    </citation>
    <scope>NUCLEOTIDE SEQUENCE [LARGE SCALE GENOMIC DNA]</scope>
    <source>
        <strain evidence="10 11">NIES-4468</strain>
    </source>
</reference>
<keyword evidence="8" id="KW-0496">Mitochondrion</keyword>
<evidence type="ECO:0000256" key="1">
    <source>
        <dbReference type="ARBA" id="ARBA00004572"/>
    </source>
</evidence>
<evidence type="ECO:0000256" key="7">
    <source>
        <dbReference type="ARBA" id="ARBA00022989"/>
    </source>
</evidence>
<accession>A0ABQ5S2K5</accession>
<comment type="subcellular location">
    <subcellularLocation>
        <location evidence="1">Mitochondrion outer membrane</location>
        <topology evidence="1">Single-pass membrane protein</topology>
    </subcellularLocation>
</comment>
<keyword evidence="5" id="KW-1000">Mitochondrion outer membrane</keyword>
<name>A0ABQ5S2K5_9CHLO</name>
<evidence type="ECO:0000256" key="4">
    <source>
        <dbReference type="ARBA" id="ARBA00022692"/>
    </source>
</evidence>
<keyword evidence="11" id="KW-1185">Reference proteome</keyword>
<evidence type="ECO:0000256" key="9">
    <source>
        <dbReference type="ARBA" id="ARBA00023136"/>
    </source>
</evidence>
<proteinExistence type="inferred from homology"/>
<keyword evidence="9" id="KW-0472">Membrane</keyword>
<dbReference type="Proteomes" id="UP001165090">
    <property type="component" value="Unassembled WGS sequence"/>
</dbReference>
<dbReference type="InterPro" id="IPR012621">
    <property type="entry name" value="Tom7"/>
</dbReference>
<organism evidence="10 11">
    <name type="scientific">Volvox africanus</name>
    <dbReference type="NCBI Taxonomy" id="51714"/>
    <lineage>
        <taxon>Eukaryota</taxon>
        <taxon>Viridiplantae</taxon>
        <taxon>Chlorophyta</taxon>
        <taxon>core chlorophytes</taxon>
        <taxon>Chlorophyceae</taxon>
        <taxon>CS clade</taxon>
        <taxon>Chlamydomonadales</taxon>
        <taxon>Volvocaceae</taxon>
        <taxon>Volvox</taxon>
    </lineage>
</organism>
<protein>
    <submittedName>
        <fullName evidence="10">Uncharacterized protein</fullName>
    </submittedName>
</protein>
<gene>
    <name evidence="10" type="ORF">VaNZ11_007142</name>
</gene>
<evidence type="ECO:0000313" key="10">
    <source>
        <dbReference type="EMBL" id="GLI63974.1"/>
    </source>
</evidence>
<evidence type="ECO:0000256" key="5">
    <source>
        <dbReference type="ARBA" id="ARBA00022787"/>
    </source>
</evidence>
<sequence length="99" mass="10893">QAIIHPVVHHLLYTVPAANRPLNTCAQIYRNPSGTPAPKRFSITMVNATDVVKKLENALDVVTTYGKPIVHWGFIPTVILVGMLTTKPRPTLGQLLWLG</sequence>
<evidence type="ECO:0000256" key="8">
    <source>
        <dbReference type="ARBA" id="ARBA00023128"/>
    </source>
</evidence>
<keyword evidence="6" id="KW-0653">Protein transport</keyword>
<evidence type="ECO:0000256" key="6">
    <source>
        <dbReference type="ARBA" id="ARBA00022927"/>
    </source>
</evidence>
<feature type="non-terminal residue" evidence="10">
    <location>
        <position position="1"/>
    </location>
</feature>
<evidence type="ECO:0000256" key="2">
    <source>
        <dbReference type="ARBA" id="ARBA00010917"/>
    </source>
</evidence>
<keyword evidence="3" id="KW-0813">Transport</keyword>
<comment type="caution">
    <text evidence="10">The sequence shown here is derived from an EMBL/GenBank/DDBJ whole genome shotgun (WGS) entry which is preliminary data.</text>
</comment>
<keyword evidence="4" id="KW-0812">Transmembrane</keyword>
<keyword evidence="7" id="KW-1133">Transmembrane helix</keyword>
<dbReference type="Pfam" id="PF08038">
    <property type="entry name" value="Tom7"/>
    <property type="match status" value="1"/>
</dbReference>
<evidence type="ECO:0000256" key="3">
    <source>
        <dbReference type="ARBA" id="ARBA00022448"/>
    </source>
</evidence>